<evidence type="ECO:0008006" key="3">
    <source>
        <dbReference type="Google" id="ProtNLM"/>
    </source>
</evidence>
<protein>
    <recommendedName>
        <fullName evidence="3">UDP-N-acetylglucosamine kinase</fullName>
    </recommendedName>
</protein>
<name>A0A7G9QBY1_9SPHI</name>
<accession>A0A7G9QBY1</accession>
<proteinExistence type="predicted"/>
<dbReference type="KEGG" id="proe:H9L23_17210"/>
<dbReference type="InterPro" id="IPR027417">
    <property type="entry name" value="P-loop_NTPase"/>
</dbReference>
<dbReference type="SUPFAM" id="SSF52540">
    <property type="entry name" value="P-loop containing nucleoside triphosphate hydrolases"/>
    <property type="match status" value="1"/>
</dbReference>
<dbReference type="Gene3D" id="3.40.50.300">
    <property type="entry name" value="P-loop containing nucleotide triphosphate hydrolases"/>
    <property type="match status" value="1"/>
</dbReference>
<dbReference type="RefSeq" id="WP_187591542.1">
    <property type="nucleotide sequence ID" value="NZ_CP060723.1"/>
</dbReference>
<dbReference type="PANTHER" id="PTHR39206">
    <property type="entry name" value="SLL8004 PROTEIN"/>
    <property type="match status" value="1"/>
</dbReference>
<gene>
    <name evidence="1" type="ORF">H9L23_17210</name>
</gene>
<dbReference type="EMBL" id="CP060723">
    <property type="protein sequence ID" value="QNN40856.1"/>
    <property type="molecule type" value="Genomic_DNA"/>
</dbReference>
<reference evidence="1 2" key="1">
    <citation type="submission" date="2020-08" db="EMBL/GenBank/DDBJ databases">
        <title>Genome sequence of Pedobacter roseus KACC 11594T.</title>
        <authorList>
            <person name="Hyun D.-W."/>
            <person name="Bae J.-W."/>
        </authorList>
    </citation>
    <scope>NUCLEOTIDE SEQUENCE [LARGE SCALE GENOMIC DNA]</scope>
    <source>
        <strain evidence="1 2">KACC 11594</strain>
    </source>
</reference>
<organism evidence="1 2">
    <name type="scientific">Pedobacter roseus</name>
    <dbReference type="NCBI Taxonomy" id="336820"/>
    <lineage>
        <taxon>Bacteria</taxon>
        <taxon>Pseudomonadati</taxon>
        <taxon>Bacteroidota</taxon>
        <taxon>Sphingobacteriia</taxon>
        <taxon>Sphingobacteriales</taxon>
        <taxon>Sphingobacteriaceae</taxon>
        <taxon>Pedobacter</taxon>
    </lineage>
</organism>
<dbReference type="Proteomes" id="UP000515806">
    <property type="component" value="Chromosome"/>
</dbReference>
<evidence type="ECO:0000313" key="2">
    <source>
        <dbReference type="Proteomes" id="UP000515806"/>
    </source>
</evidence>
<dbReference type="AlphaFoldDB" id="A0A7G9QBY1"/>
<dbReference type="PANTHER" id="PTHR39206:SF1">
    <property type="entry name" value="SLL8004 PROTEIN"/>
    <property type="match status" value="1"/>
</dbReference>
<sequence length="248" mass="28832">MAIKPKLRIFAGPNGSGKTTIYNSIKPIYFSTKLFVNADNLESDFKRNNFLNLSDFDINCSQAEFEKFTISNGLYNKAGFSVKSWNLVLKENVIVKGEHNISDYNSYHFAIIADFIRHKLIKSKKSFSFETVFSHPSKLELIEFAHQNDYKVYLYFIGTETPIINLERVKDRVKKGGHVVGEDKIEKRYFLTMDLLIDMLKKVDETYLWDNSMGKHMYVGNIKNGILNLEFLNIPNWIEAYILNKIKQ</sequence>
<keyword evidence="2" id="KW-1185">Reference proteome</keyword>
<evidence type="ECO:0000313" key="1">
    <source>
        <dbReference type="EMBL" id="QNN40856.1"/>
    </source>
</evidence>